<proteinExistence type="predicted"/>
<organism evidence="2 3">
    <name type="scientific">Filobasidium floriforme</name>
    <dbReference type="NCBI Taxonomy" id="5210"/>
    <lineage>
        <taxon>Eukaryota</taxon>
        <taxon>Fungi</taxon>
        <taxon>Dikarya</taxon>
        <taxon>Basidiomycota</taxon>
        <taxon>Agaricomycotina</taxon>
        <taxon>Tremellomycetes</taxon>
        <taxon>Filobasidiales</taxon>
        <taxon>Filobasidiaceae</taxon>
        <taxon>Filobasidium</taxon>
    </lineage>
</organism>
<evidence type="ECO:0000313" key="3">
    <source>
        <dbReference type="Proteomes" id="UP000812966"/>
    </source>
</evidence>
<name>A0A8K0JEA8_9TREE</name>
<evidence type="ECO:0000256" key="1">
    <source>
        <dbReference type="SAM" id="MobiDB-lite"/>
    </source>
</evidence>
<feature type="region of interest" description="Disordered" evidence="1">
    <location>
        <begin position="1"/>
        <end position="64"/>
    </location>
</feature>
<dbReference type="EMBL" id="JABELV010000311">
    <property type="protein sequence ID" value="KAG7527369.1"/>
    <property type="molecule type" value="Genomic_DNA"/>
</dbReference>
<feature type="region of interest" description="Disordered" evidence="1">
    <location>
        <begin position="108"/>
        <end position="134"/>
    </location>
</feature>
<sequence length="272" mass="29965">MSVSYTTWQRHNPPKPSAGSQPRSHRERTPFSDVSSPNLPNGTLNLGGSEHTPAPAPTFTNLLDDPADTVYEEYEGFDVDDGGSFALAGISDYRQDSEDELDLQGEEVDAEDMQDQPAPDWWGEDRYDDGEDDEGDDGLLRVPLAPGLGLVNEDGLLAWPDDRPRLEAEDLVKHHQLDAPLRHLFTTIAYGKATGMSYASANVQLDHMTTAVELATGEVLEGRTAQVKTALSRIGVNPDDLLTRYIVCPNVKCWNLVPYRQLYELPSVIAVT</sequence>
<reference evidence="2" key="1">
    <citation type="submission" date="2020-04" db="EMBL/GenBank/DDBJ databases">
        <title>Analysis of mating type loci in Filobasidium floriforme.</title>
        <authorList>
            <person name="Nowrousian M."/>
        </authorList>
    </citation>
    <scope>NUCLEOTIDE SEQUENCE</scope>
    <source>
        <strain evidence="2">CBS 6242</strain>
    </source>
</reference>
<dbReference type="AlphaFoldDB" id="A0A8K0JEA8"/>
<dbReference type="Proteomes" id="UP000812966">
    <property type="component" value="Unassembled WGS sequence"/>
</dbReference>
<feature type="compositionally biased region" description="Polar residues" evidence="1">
    <location>
        <begin position="1"/>
        <end position="10"/>
    </location>
</feature>
<keyword evidence="3" id="KW-1185">Reference proteome</keyword>
<accession>A0A8K0JEA8</accession>
<gene>
    <name evidence="2" type="ORF">FFLO_07006</name>
</gene>
<feature type="compositionally biased region" description="Polar residues" evidence="1">
    <location>
        <begin position="32"/>
        <end position="46"/>
    </location>
</feature>
<comment type="caution">
    <text evidence="2">The sequence shown here is derived from an EMBL/GenBank/DDBJ whole genome shotgun (WGS) entry which is preliminary data.</text>
</comment>
<protein>
    <submittedName>
        <fullName evidence="2">Uncharacterized protein</fullName>
    </submittedName>
</protein>
<evidence type="ECO:0000313" key="2">
    <source>
        <dbReference type="EMBL" id="KAG7527369.1"/>
    </source>
</evidence>